<keyword evidence="5" id="KW-0472">Membrane</keyword>
<feature type="domain" description="HD" evidence="8">
    <location>
        <begin position="342"/>
        <end position="437"/>
    </location>
</feature>
<evidence type="ECO:0000256" key="6">
    <source>
        <dbReference type="NCBIfam" id="TIGR03319"/>
    </source>
</evidence>
<dbReference type="Pfam" id="PF12072">
    <property type="entry name" value="RNase_Y_N"/>
    <property type="match status" value="1"/>
</dbReference>
<gene>
    <name evidence="5 9" type="primary">rny</name>
    <name evidence="9" type="ORF">D5H78_09670</name>
</gene>
<evidence type="ECO:0000256" key="1">
    <source>
        <dbReference type="ARBA" id="ARBA00022722"/>
    </source>
</evidence>
<dbReference type="NCBIfam" id="TIGR03319">
    <property type="entry name" value="RNase_Y"/>
    <property type="match status" value="1"/>
</dbReference>
<keyword evidence="3 5" id="KW-0378">Hydrolase</keyword>
<dbReference type="InterPro" id="IPR003607">
    <property type="entry name" value="HD/PDEase_dom"/>
</dbReference>
<dbReference type="EMBL" id="QZEZ01000003">
    <property type="protein sequence ID" value="RJK96474.1"/>
    <property type="molecule type" value="Genomic_DNA"/>
</dbReference>
<evidence type="ECO:0000256" key="3">
    <source>
        <dbReference type="ARBA" id="ARBA00022801"/>
    </source>
</evidence>
<comment type="subcellular location">
    <subcellularLocation>
        <location evidence="5">Cell membrane</location>
        <topology evidence="5">Single-pass membrane protein</topology>
    </subcellularLocation>
</comment>
<dbReference type="PROSITE" id="PS51831">
    <property type="entry name" value="HD"/>
    <property type="match status" value="1"/>
</dbReference>
<keyword evidence="1 5" id="KW-0540">Nuclease</keyword>
<dbReference type="InterPro" id="IPR022711">
    <property type="entry name" value="RNase_Y_N"/>
</dbReference>
<keyword evidence="5" id="KW-0812">Transmembrane</keyword>
<dbReference type="EC" id="3.1.-.-" evidence="5 6"/>
<dbReference type="InterPro" id="IPR004088">
    <property type="entry name" value="KH_dom_type_1"/>
</dbReference>
<feature type="coiled-coil region" evidence="7">
    <location>
        <begin position="44"/>
        <end position="135"/>
    </location>
</feature>
<dbReference type="NCBIfam" id="TIGR00277">
    <property type="entry name" value="HDIG"/>
    <property type="match status" value="1"/>
</dbReference>
<dbReference type="AlphaFoldDB" id="A0A3A3ZKM6"/>
<keyword evidence="5" id="KW-1133">Transmembrane helix</keyword>
<keyword evidence="2 5" id="KW-0255">Endonuclease</keyword>
<dbReference type="CDD" id="cd00077">
    <property type="entry name" value="HDc"/>
    <property type="match status" value="1"/>
</dbReference>
<dbReference type="GO" id="GO:0003723">
    <property type="term" value="F:RNA binding"/>
    <property type="evidence" value="ECO:0007669"/>
    <property type="project" value="UniProtKB-UniRule"/>
</dbReference>
<dbReference type="Gene3D" id="1.10.3210.10">
    <property type="entry name" value="Hypothetical protein af1432"/>
    <property type="match status" value="1"/>
</dbReference>
<dbReference type="HAMAP" id="MF_00335">
    <property type="entry name" value="RNase_Y"/>
    <property type="match status" value="1"/>
</dbReference>
<dbReference type="GO" id="GO:0006402">
    <property type="term" value="P:mRNA catabolic process"/>
    <property type="evidence" value="ECO:0007669"/>
    <property type="project" value="UniProtKB-UniRule"/>
</dbReference>
<comment type="similarity">
    <text evidence="5">Belongs to the RNase Y family.</text>
</comment>
<organism evidence="9 10">
    <name type="scientific">Vallicoccus soli</name>
    <dbReference type="NCBI Taxonomy" id="2339232"/>
    <lineage>
        <taxon>Bacteria</taxon>
        <taxon>Bacillati</taxon>
        <taxon>Actinomycetota</taxon>
        <taxon>Actinomycetes</taxon>
        <taxon>Motilibacterales</taxon>
        <taxon>Vallicoccaceae</taxon>
        <taxon>Vallicoccus</taxon>
    </lineage>
</organism>
<dbReference type="InterPro" id="IPR017705">
    <property type="entry name" value="Ribonuclease_Y"/>
</dbReference>
<dbReference type="CDD" id="cd22431">
    <property type="entry name" value="KH-I_RNaseY"/>
    <property type="match status" value="1"/>
</dbReference>
<keyword evidence="5" id="KW-1003">Cell membrane</keyword>
<comment type="function">
    <text evidence="5">Endoribonuclease that initiates mRNA decay.</text>
</comment>
<dbReference type="SMART" id="SM00471">
    <property type="entry name" value="HDc"/>
    <property type="match status" value="1"/>
</dbReference>
<evidence type="ECO:0000313" key="9">
    <source>
        <dbReference type="EMBL" id="RJK96474.1"/>
    </source>
</evidence>
<comment type="caution">
    <text evidence="9">The sequence shown here is derived from an EMBL/GenBank/DDBJ whole genome shotgun (WGS) entry which is preliminary data.</text>
</comment>
<proteinExistence type="inferred from homology"/>
<evidence type="ECO:0000313" key="10">
    <source>
        <dbReference type="Proteomes" id="UP000265614"/>
    </source>
</evidence>
<dbReference type="SMART" id="SM00322">
    <property type="entry name" value="KH"/>
    <property type="match status" value="1"/>
</dbReference>
<keyword evidence="7" id="KW-0175">Coiled coil</keyword>
<sequence>MEGLSVAGGGALLLLAVLVGALLGALVGAALLRRSARHGAAEVLRRAEDEARAVRERALADERRAASAADELRLARELLAGQRAELERREERLAGREERLGAETASAARAAARAAQDLRAERADLQARLDALDARERALGAAEREQRALLERTAGLTAAQARTEVVAQAAPAARREAEAAARSLERRLLAEAQDRAREVVVQAVQRVVPAAAVPAVTAQVVLPAEEVKGRVIGRDGRNVRAFEAATGVDVVIDDTPRRVLVSCFDPVRREVARHALAALVADGRIHPQRIEEQVERTRAAVDEDCRRAADEALLAVGVGDLHPELVGLLARLHLRTSYGQNVLGHLVETARLATVLAAEVGLDPAPVARGAFLHDLGKALTATPGTPTGHAAAGAEAARRCGEHPDVVHAIEAHHGEVEPRTAEAVLVQAADALSAGRPGARREGHEVHAERLHRLEGIALAHPGVERAYAVQGGHEVRVMVLPDVVDDDAARVLARDVAREVEDGLSYPGQVRVVVVRESRATAVAR</sequence>
<evidence type="ECO:0000256" key="2">
    <source>
        <dbReference type="ARBA" id="ARBA00022759"/>
    </source>
</evidence>
<dbReference type="GO" id="GO:0005886">
    <property type="term" value="C:plasma membrane"/>
    <property type="evidence" value="ECO:0007669"/>
    <property type="project" value="UniProtKB-SubCell"/>
</dbReference>
<dbReference type="InterPro" id="IPR006675">
    <property type="entry name" value="HDIG_dom"/>
</dbReference>
<dbReference type="RefSeq" id="WP_119950231.1">
    <property type="nucleotide sequence ID" value="NZ_QZEZ01000003.1"/>
</dbReference>
<dbReference type="InterPro" id="IPR036612">
    <property type="entry name" value="KH_dom_type_1_sf"/>
</dbReference>
<keyword evidence="4 5" id="KW-0694">RNA-binding</keyword>
<dbReference type="Pfam" id="PF00013">
    <property type="entry name" value="KH_1"/>
    <property type="match status" value="1"/>
</dbReference>
<dbReference type="OrthoDB" id="9803205at2"/>
<dbReference type="Proteomes" id="UP000265614">
    <property type="component" value="Unassembled WGS sequence"/>
</dbReference>
<dbReference type="PANTHER" id="PTHR12826">
    <property type="entry name" value="RIBONUCLEASE Y"/>
    <property type="match status" value="1"/>
</dbReference>
<dbReference type="PANTHER" id="PTHR12826:SF15">
    <property type="entry name" value="RIBONUCLEASE Y"/>
    <property type="match status" value="1"/>
</dbReference>
<dbReference type="GO" id="GO:0016787">
    <property type="term" value="F:hydrolase activity"/>
    <property type="evidence" value="ECO:0007669"/>
    <property type="project" value="UniProtKB-KW"/>
</dbReference>
<dbReference type="GO" id="GO:0004521">
    <property type="term" value="F:RNA endonuclease activity"/>
    <property type="evidence" value="ECO:0007669"/>
    <property type="project" value="UniProtKB-UniRule"/>
</dbReference>
<protein>
    <recommendedName>
        <fullName evidence="5 6">Ribonuclease Y</fullName>
        <shortName evidence="5">RNase Y</shortName>
        <ecNumber evidence="5 6">3.1.-.-</ecNumber>
    </recommendedName>
</protein>
<evidence type="ECO:0000256" key="7">
    <source>
        <dbReference type="SAM" id="Coils"/>
    </source>
</evidence>
<dbReference type="SUPFAM" id="SSF109604">
    <property type="entry name" value="HD-domain/PDEase-like"/>
    <property type="match status" value="1"/>
</dbReference>
<accession>A0A3A3ZKM6</accession>
<keyword evidence="10" id="KW-1185">Reference proteome</keyword>
<dbReference type="InterPro" id="IPR004087">
    <property type="entry name" value="KH_dom"/>
</dbReference>
<evidence type="ECO:0000256" key="4">
    <source>
        <dbReference type="ARBA" id="ARBA00022884"/>
    </source>
</evidence>
<dbReference type="Pfam" id="PF01966">
    <property type="entry name" value="HD"/>
    <property type="match status" value="1"/>
</dbReference>
<dbReference type="InterPro" id="IPR006674">
    <property type="entry name" value="HD_domain"/>
</dbReference>
<evidence type="ECO:0000259" key="8">
    <source>
        <dbReference type="PROSITE" id="PS51831"/>
    </source>
</evidence>
<dbReference type="SUPFAM" id="SSF54791">
    <property type="entry name" value="Eukaryotic type KH-domain (KH-domain type I)"/>
    <property type="match status" value="1"/>
</dbReference>
<feature type="transmembrane region" description="Helical" evidence="5">
    <location>
        <begin position="12"/>
        <end position="32"/>
    </location>
</feature>
<reference evidence="9 10" key="1">
    <citation type="submission" date="2018-09" db="EMBL/GenBank/DDBJ databases">
        <title>YIM 75000 draft genome.</title>
        <authorList>
            <person name="Tang S."/>
            <person name="Feng Y."/>
        </authorList>
    </citation>
    <scope>NUCLEOTIDE SEQUENCE [LARGE SCALE GENOMIC DNA]</scope>
    <source>
        <strain evidence="9 10">YIM 75000</strain>
    </source>
</reference>
<evidence type="ECO:0000256" key="5">
    <source>
        <dbReference type="HAMAP-Rule" id="MF_00335"/>
    </source>
</evidence>
<dbReference type="PROSITE" id="PS50084">
    <property type="entry name" value="KH_TYPE_1"/>
    <property type="match status" value="1"/>
</dbReference>
<name>A0A3A3ZKM6_9ACTN</name>